<evidence type="ECO:0000256" key="5">
    <source>
        <dbReference type="ARBA" id="ARBA00022490"/>
    </source>
</evidence>
<evidence type="ECO:0000256" key="6">
    <source>
        <dbReference type="ARBA" id="ARBA00022618"/>
    </source>
</evidence>
<evidence type="ECO:0000256" key="10">
    <source>
        <dbReference type="ARBA" id="ARBA00023212"/>
    </source>
</evidence>
<keyword evidence="8" id="KW-0498">Mitosis</keyword>
<evidence type="ECO:0000256" key="12">
    <source>
        <dbReference type="ARBA" id="ARBA00023328"/>
    </source>
</evidence>
<sequence>MVSLVESADQLVLSLEHGEAELRSLRHRLEAEFAERFERKTANPCLIVHRLHNLQRELTSLKDNYAQLTAAKAELIAETNRTIKHTTDLLHELENKAGHQHEADSNSAWMIAAQHSASDTVQLQ</sequence>
<dbReference type="GO" id="GO:0000940">
    <property type="term" value="C:outer kinetochore"/>
    <property type="evidence" value="ECO:0007669"/>
    <property type="project" value="InterPro"/>
</dbReference>
<comment type="similarity">
    <text evidence="3">Belongs to the SKA2 family.</text>
</comment>
<keyword evidence="10" id="KW-0206">Cytoskeleton</keyword>
<evidence type="ECO:0000256" key="7">
    <source>
        <dbReference type="ARBA" id="ARBA00022701"/>
    </source>
</evidence>
<gene>
    <name evidence="16" type="ORF">WJX73_000590</name>
</gene>
<keyword evidence="11" id="KW-0131">Cell cycle</keyword>
<dbReference type="GO" id="GO:0007059">
    <property type="term" value="P:chromosome segregation"/>
    <property type="evidence" value="ECO:0007669"/>
    <property type="project" value="InterPro"/>
</dbReference>
<evidence type="ECO:0000256" key="14">
    <source>
        <dbReference type="SAM" id="Coils"/>
    </source>
</evidence>
<evidence type="ECO:0000256" key="13">
    <source>
        <dbReference type="ARBA" id="ARBA00029651"/>
    </source>
</evidence>
<keyword evidence="5" id="KW-0963">Cytoplasm</keyword>
<proteinExistence type="inferred from homology"/>
<keyword evidence="14" id="KW-0175">Coiled coil</keyword>
<dbReference type="GO" id="GO:0005876">
    <property type="term" value="C:spindle microtubule"/>
    <property type="evidence" value="ECO:0007669"/>
    <property type="project" value="InterPro"/>
</dbReference>
<keyword evidence="7" id="KW-0493">Microtubule</keyword>
<name>A0AAW1PE47_9CHLO</name>
<evidence type="ECO:0000259" key="15">
    <source>
        <dbReference type="Pfam" id="PF16740"/>
    </source>
</evidence>
<dbReference type="Proteomes" id="UP001465755">
    <property type="component" value="Unassembled WGS sequence"/>
</dbReference>
<dbReference type="PANTHER" id="PTHR32017">
    <property type="entry name" value="SPINDLE AND KINETOCHORE-ASSOCIATED PROTEIN 2"/>
    <property type="match status" value="1"/>
</dbReference>
<evidence type="ECO:0000256" key="1">
    <source>
        <dbReference type="ARBA" id="ARBA00004186"/>
    </source>
</evidence>
<protein>
    <recommendedName>
        <fullName evidence="13">Protein FAM33A</fullName>
    </recommendedName>
</protein>
<evidence type="ECO:0000256" key="11">
    <source>
        <dbReference type="ARBA" id="ARBA00023306"/>
    </source>
</evidence>
<dbReference type="InterPro" id="IPR026762">
    <property type="entry name" value="Ska2"/>
</dbReference>
<dbReference type="PANTHER" id="PTHR32017:SF3">
    <property type="entry name" value="SPINDLE AND KINETOCHORE-ASSOCIATED PROTEIN 2"/>
    <property type="match status" value="1"/>
</dbReference>
<keyword evidence="6" id="KW-0132">Cell division</keyword>
<comment type="caution">
    <text evidence="16">The sequence shown here is derived from an EMBL/GenBank/DDBJ whole genome shotgun (WGS) entry which is preliminary data.</text>
</comment>
<organism evidence="16 17">
    <name type="scientific">Symbiochloris irregularis</name>
    <dbReference type="NCBI Taxonomy" id="706552"/>
    <lineage>
        <taxon>Eukaryota</taxon>
        <taxon>Viridiplantae</taxon>
        <taxon>Chlorophyta</taxon>
        <taxon>core chlorophytes</taxon>
        <taxon>Trebouxiophyceae</taxon>
        <taxon>Trebouxiales</taxon>
        <taxon>Trebouxiaceae</taxon>
        <taxon>Symbiochloris</taxon>
    </lineage>
</organism>
<comment type="subcellular location">
    <subcellularLocation>
        <location evidence="2">Chromosome</location>
        <location evidence="2">Centromere</location>
        <location evidence="2">Kinetochore</location>
    </subcellularLocation>
    <subcellularLocation>
        <location evidence="1">Cytoplasm</location>
        <location evidence="1">Cytoskeleton</location>
        <location evidence="1">Spindle</location>
    </subcellularLocation>
</comment>
<evidence type="ECO:0000256" key="4">
    <source>
        <dbReference type="ARBA" id="ARBA00022454"/>
    </source>
</evidence>
<dbReference type="GO" id="GO:0008017">
    <property type="term" value="F:microtubule binding"/>
    <property type="evidence" value="ECO:0007669"/>
    <property type="project" value="InterPro"/>
</dbReference>
<accession>A0AAW1PE47</accession>
<feature type="domain" description="Ska2 N-terminal" evidence="15">
    <location>
        <begin position="6"/>
        <end position="106"/>
    </location>
</feature>
<dbReference type="EMBL" id="JALJOQ010000038">
    <property type="protein sequence ID" value="KAK9806393.1"/>
    <property type="molecule type" value="Genomic_DNA"/>
</dbReference>
<evidence type="ECO:0000313" key="16">
    <source>
        <dbReference type="EMBL" id="KAK9806393.1"/>
    </source>
</evidence>
<evidence type="ECO:0000256" key="3">
    <source>
        <dbReference type="ARBA" id="ARBA00010684"/>
    </source>
</evidence>
<evidence type="ECO:0000313" key="17">
    <source>
        <dbReference type="Proteomes" id="UP001465755"/>
    </source>
</evidence>
<dbReference type="GO" id="GO:0000278">
    <property type="term" value="P:mitotic cell cycle"/>
    <property type="evidence" value="ECO:0007669"/>
    <property type="project" value="TreeGrafter"/>
</dbReference>
<feature type="coiled-coil region" evidence="14">
    <location>
        <begin position="51"/>
        <end position="96"/>
    </location>
</feature>
<evidence type="ECO:0000256" key="9">
    <source>
        <dbReference type="ARBA" id="ARBA00022838"/>
    </source>
</evidence>
<keyword evidence="4" id="KW-0158">Chromosome</keyword>
<evidence type="ECO:0000256" key="8">
    <source>
        <dbReference type="ARBA" id="ARBA00022776"/>
    </source>
</evidence>
<dbReference type="AlphaFoldDB" id="A0AAW1PE47"/>
<keyword evidence="9" id="KW-0995">Kinetochore</keyword>
<evidence type="ECO:0000256" key="2">
    <source>
        <dbReference type="ARBA" id="ARBA00004629"/>
    </source>
</evidence>
<dbReference type="GO" id="GO:0051301">
    <property type="term" value="P:cell division"/>
    <property type="evidence" value="ECO:0007669"/>
    <property type="project" value="UniProtKB-KW"/>
</dbReference>
<reference evidence="16 17" key="1">
    <citation type="journal article" date="2024" name="Nat. Commun.">
        <title>Phylogenomics reveals the evolutionary origins of lichenization in chlorophyte algae.</title>
        <authorList>
            <person name="Puginier C."/>
            <person name="Libourel C."/>
            <person name="Otte J."/>
            <person name="Skaloud P."/>
            <person name="Haon M."/>
            <person name="Grisel S."/>
            <person name="Petersen M."/>
            <person name="Berrin J.G."/>
            <person name="Delaux P.M."/>
            <person name="Dal Grande F."/>
            <person name="Keller J."/>
        </authorList>
    </citation>
    <scope>NUCLEOTIDE SEQUENCE [LARGE SCALE GENOMIC DNA]</scope>
    <source>
        <strain evidence="16 17">SAG 2036</strain>
    </source>
</reference>
<keyword evidence="17" id="KW-1185">Reference proteome</keyword>
<dbReference type="InterPro" id="IPR042091">
    <property type="entry name" value="Ska2_N"/>
</dbReference>
<dbReference type="Pfam" id="PF16740">
    <property type="entry name" value="SKA2"/>
    <property type="match status" value="1"/>
</dbReference>
<keyword evidence="12" id="KW-0137">Centromere</keyword>
<dbReference type="Gene3D" id="6.10.250.1380">
    <property type="match status" value="1"/>
</dbReference>